<organism evidence="1 2">
    <name type="scientific">Enterococcus phage ECP3</name>
    <dbReference type="NCBI Taxonomy" id="1498168"/>
    <lineage>
        <taxon>Viruses</taxon>
        <taxon>Duplodnaviria</taxon>
        <taxon>Heunggongvirae</taxon>
        <taxon>Uroviricota</taxon>
        <taxon>Caudoviricetes</taxon>
        <taxon>Herelleviridae</taxon>
        <taxon>Brockvirinae</taxon>
        <taxon>Kochikohdavirus</taxon>
        <taxon>Kochikohdavirus ECP3</taxon>
    </lineage>
</organism>
<evidence type="ECO:0000313" key="1">
    <source>
        <dbReference type="EMBL" id="AII28582.1"/>
    </source>
</evidence>
<accession>A0A096XTF0</accession>
<keyword evidence="2" id="KW-1185">Reference proteome</keyword>
<proteinExistence type="predicted"/>
<name>A0A096XTF0_9CAUD</name>
<reference evidence="1" key="1">
    <citation type="submission" date="2014-05" db="EMBL/GenBank/DDBJ databases">
        <title>Complete genome sequence of Enterococcus faecalis bacteriophage ECP3.</title>
        <authorList>
            <person name="Kang H.-Y."/>
            <person name="Kim S."/>
            <person name="Kim J."/>
        </authorList>
    </citation>
    <scope>NUCLEOTIDE SEQUENCE [LARGE SCALE GENOMIC DNA]</scope>
    <source>
        <strain evidence="1">ECP3</strain>
    </source>
</reference>
<dbReference type="Proteomes" id="UP000030157">
    <property type="component" value="Segment"/>
</dbReference>
<sequence>MRKNVICRLECVSKDKDNLGEWTVDNIYPVFESELGKVYILDDEGTTCSRDSVSLIISSMASFGVTFRVAKDKAEDPIPSNPQSSTSLEIVKGYEHLEEFIDSLSSNQRVVSHSVDPNSQWHYIIYETKSAELGGVTLEELLDTLVYNVHVVVMERSKRTYEPLESHTFKWEYGTKNTEDWEKIVPLLGCKVFNTSPNSNRGFHITILK</sequence>
<dbReference type="EMBL" id="KJ801817">
    <property type="protein sequence ID" value="AII28582.1"/>
    <property type="molecule type" value="Genomic_DNA"/>
</dbReference>
<evidence type="ECO:0000313" key="2">
    <source>
        <dbReference type="Proteomes" id="UP000030157"/>
    </source>
</evidence>
<protein>
    <submittedName>
        <fullName evidence="1">Uncharacterized protein</fullName>
    </submittedName>
</protein>
<dbReference type="RefSeq" id="YP_009147223.1">
    <property type="nucleotide sequence ID" value="NC_027335.2"/>
</dbReference>
<dbReference type="GeneID" id="24628271"/>